<gene>
    <name evidence="8" type="ORF">KPH14_003755</name>
</gene>
<evidence type="ECO:0000256" key="6">
    <source>
        <dbReference type="SAM" id="MobiDB-lite"/>
    </source>
</evidence>
<protein>
    <recommendedName>
        <fullName evidence="7">DM domain-containing protein</fullName>
    </recommendedName>
</protein>
<feature type="region of interest" description="Disordered" evidence="6">
    <location>
        <begin position="89"/>
        <end position="184"/>
    </location>
</feature>
<dbReference type="Proteomes" id="UP001258017">
    <property type="component" value="Unassembled WGS sequence"/>
</dbReference>
<dbReference type="SUPFAM" id="SSF82927">
    <property type="entry name" value="Cysteine-rich DNA binding domain, (DM domain)"/>
    <property type="match status" value="2"/>
</dbReference>
<evidence type="ECO:0000256" key="3">
    <source>
        <dbReference type="ARBA" id="ARBA00023125"/>
    </source>
</evidence>
<evidence type="ECO:0000256" key="1">
    <source>
        <dbReference type="ARBA" id="ARBA00022723"/>
    </source>
</evidence>
<feature type="region of interest" description="Disordered" evidence="6">
    <location>
        <begin position="234"/>
        <end position="289"/>
    </location>
</feature>
<sequence>MDHVDQPVTARTENNASSNTSVGSRISRNCSRCRNHGLKIAQKGHGKECKYRYCNCERCKIITDRRSMMARQTALRRALTHDEDSTVLSIDGSSLSSIPQSSRNLEGSYDSSSGDSPISHHGSNGTQDGNVDVTGIASSKKASALNRSPATTSLPQGQTGADSNASSNASSTSNTGLNPRTPPKCARCRNHRVVKILKGHKRYCRFRYCNCDRCRLTADRQKEMAKQTALRRALAQDEERMRTCGTQEDPVPFPVEGEYPPVVPQPARSLEGSYDSSSGNSPISNHSSSGVLGGISNVVSIPTTRKLPPVHIHTPPSIHLPQTQPGDNVEILMECSTKLLERFQYPRETVTLMYVIVKYAGANLEEAARRIIEALVTSCLDLILRLARKPDAIFQNIITFPSSISVVSDSILNRSFALHLYYVTT</sequence>
<dbReference type="GO" id="GO:0000981">
    <property type="term" value="F:DNA-binding transcription factor activity, RNA polymerase II-specific"/>
    <property type="evidence" value="ECO:0007669"/>
    <property type="project" value="TreeGrafter"/>
</dbReference>
<dbReference type="GO" id="GO:0000978">
    <property type="term" value="F:RNA polymerase II cis-regulatory region sequence-specific DNA binding"/>
    <property type="evidence" value="ECO:0007669"/>
    <property type="project" value="TreeGrafter"/>
</dbReference>
<dbReference type="Pfam" id="PF08828">
    <property type="entry name" value="DSX_dimer"/>
    <property type="match status" value="1"/>
</dbReference>
<dbReference type="InterPro" id="IPR014932">
    <property type="entry name" value="DSX_dimer"/>
</dbReference>
<dbReference type="AlphaFoldDB" id="A0AAD9RYN9"/>
<feature type="domain" description="DM" evidence="7">
    <location>
        <begin position="30"/>
        <end position="77"/>
    </location>
</feature>
<dbReference type="PROSITE" id="PS50809">
    <property type="entry name" value="DM_2"/>
    <property type="match status" value="2"/>
</dbReference>
<feature type="compositionally biased region" description="Polar residues" evidence="6">
    <location>
        <begin position="89"/>
        <end position="105"/>
    </location>
</feature>
<feature type="domain" description="DM" evidence="7">
    <location>
        <begin position="185"/>
        <end position="232"/>
    </location>
</feature>
<proteinExistence type="predicted"/>
<dbReference type="GO" id="GO:0007548">
    <property type="term" value="P:sex differentiation"/>
    <property type="evidence" value="ECO:0007669"/>
    <property type="project" value="TreeGrafter"/>
</dbReference>
<feature type="DNA-binding region" description="DM" evidence="5">
    <location>
        <begin position="185"/>
        <end position="232"/>
    </location>
</feature>
<evidence type="ECO:0000313" key="8">
    <source>
        <dbReference type="EMBL" id="KAK2587631.1"/>
    </source>
</evidence>
<dbReference type="InterPro" id="IPR036407">
    <property type="entry name" value="DM_DNA-bd_sf"/>
</dbReference>
<keyword evidence="2 5" id="KW-0862">Zinc</keyword>
<dbReference type="Gene3D" id="4.10.1040.10">
    <property type="entry name" value="DM DNA-binding domain"/>
    <property type="match status" value="2"/>
</dbReference>
<dbReference type="Gene3D" id="1.10.8.10">
    <property type="entry name" value="DNA helicase RuvA subunit, C-terminal domain"/>
    <property type="match status" value="1"/>
</dbReference>
<feature type="DNA-binding region" description="DM" evidence="5">
    <location>
        <begin position="30"/>
        <end position="77"/>
    </location>
</feature>
<comment type="subcellular location">
    <subcellularLocation>
        <location evidence="5">Nucleus</location>
    </subcellularLocation>
</comment>
<evidence type="ECO:0000259" key="7">
    <source>
        <dbReference type="PROSITE" id="PS50809"/>
    </source>
</evidence>
<dbReference type="GO" id="GO:0046872">
    <property type="term" value="F:metal ion binding"/>
    <property type="evidence" value="ECO:0007669"/>
    <property type="project" value="UniProtKB-KW"/>
</dbReference>
<keyword evidence="4 5" id="KW-0539">Nucleus</keyword>
<dbReference type="EMBL" id="JAIFRP010000006">
    <property type="protein sequence ID" value="KAK2587631.1"/>
    <property type="molecule type" value="Genomic_DNA"/>
</dbReference>
<evidence type="ECO:0000256" key="5">
    <source>
        <dbReference type="PROSITE-ProRule" id="PRU00070"/>
    </source>
</evidence>
<dbReference type="InterPro" id="IPR026607">
    <property type="entry name" value="DMRT"/>
</dbReference>
<dbReference type="PANTHER" id="PTHR12322:SF100">
    <property type="entry name" value="PROTEIN DOUBLESEX"/>
    <property type="match status" value="1"/>
</dbReference>
<reference evidence="8" key="1">
    <citation type="submission" date="2021-08" db="EMBL/GenBank/DDBJ databases">
        <authorList>
            <person name="Misof B."/>
            <person name="Oliver O."/>
            <person name="Podsiadlowski L."/>
            <person name="Donath A."/>
            <person name="Peters R."/>
            <person name="Mayer C."/>
            <person name="Rust J."/>
            <person name="Gunkel S."/>
            <person name="Lesny P."/>
            <person name="Martin S."/>
            <person name="Oeyen J.P."/>
            <person name="Petersen M."/>
            <person name="Panagiotis P."/>
            <person name="Wilbrandt J."/>
            <person name="Tanja T."/>
        </authorList>
    </citation>
    <scope>NUCLEOTIDE SEQUENCE</scope>
    <source>
        <strain evidence="8">GBR_01_08_01A</strain>
        <tissue evidence="8">Thorax + abdomen</tissue>
    </source>
</reference>
<keyword evidence="9" id="KW-1185">Reference proteome</keyword>
<dbReference type="InterPro" id="IPR001275">
    <property type="entry name" value="DM_DNA-bd"/>
</dbReference>
<dbReference type="SMART" id="SM00301">
    <property type="entry name" value="DM"/>
    <property type="match status" value="2"/>
</dbReference>
<comment type="caution">
    <text evidence="8">The sequence shown here is derived from an EMBL/GenBank/DDBJ whole genome shotgun (WGS) entry which is preliminary data.</text>
</comment>
<feature type="compositionally biased region" description="Polar residues" evidence="6">
    <location>
        <begin position="9"/>
        <end position="23"/>
    </location>
</feature>
<evidence type="ECO:0000256" key="2">
    <source>
        <dbReference type="ARBA" id="ARBA00022833"/>
    </source>
</evidence>
<accession>A0AAD9RYN9</accession>
<feature type="region of interest" description="Disordered" evidence="6">
    <location>
        <begin position="1"/>
        <end position="26"/>
    </location>
</feature>
<evidence type="ECO:0000256" key="4">
    <source>
        <dbReference type="ARBA" id="ARBA00023242"/>
    </source>
</evidence>
<feature type="compositionally biased region" description="Polar residues" evidence="6">
    <location>
        <begin position="136"/>
        <end position="162"/>
    </location>
</feature>
<dbReference type="Pfam" id="PF00751">
    <property type="entry name" value="DM"/>
    <property type="match status" value="2"/>
</dbReference>
<dbReference type="FunFam" id="4.10.1040.10:FF:000001">
    <property type="entry name" value="doublesex- and mab-3-related transcription factor 1"/>
    <property type="match status" value="1"/>
</dbReference>
<dbReference type="PROSITE" id="PS40000">
    <property type="entry name" value="DM_1"/>
    <property type="match status" value="2"/>
</dbReference>
<feature type="compositionally biased region" description="Low complexity" evidence="6">
    <location>
        <begin position="107"/>
        <end position="123"/>
    </location>
</feature>
<reference evidence="8" key="2">
    <citation type="journal article" date="2023" name="Commun. Biol.">
        <title>Intrasexual cuticular hydrocarbon dimorphism in a wasp sheds light on hydrocarbon biosynthesis genes in Hymenoptera.</title>
        <authorList>
            <person name="Moris V.C."/>
            <person name="Podsiadlowski L."/>
            <person name="Martin S."/>
            <person name="Oeyen J.P."/>
            <person name="Donath A."/>
            <person name="Petersen M."/>
            <person name="Wilbrandt J."/>
            <person name="Misof B."/>
            <person name="Liedtke D."/>
            <person name="Thamm M."/>
            <person name="Scheiner R."/>
            <person name="Schmitt T."/>
            <person name="Niehuis O."/>
        </authorList>
    </citation>
    <scope>NUCLEOTIDE SEQUENCE</scope>
    <source>
        <strain evidence="8">GBR_01_08_01A</strain>
    </source>
</reference>
<keyword evidence="3 5" id="KW-0238">DNA-binding</keyword>
<organism evidence="8 9">
    <name type="scientific">Odynerus spinipes</name>
    <dbReference type="NCBI Taxonomy" id="1348599"/>
    <lineage>
        <taxon>Eukaryota</taxon>
        <taxon>Metazoa</taxon>
        <taxon>Ecdysozoa</taxon>
        <taxon>Arthropoda</taxon>
        <taxon>Hexapoda</taxon>
        <taxon>Insecta</taxon>
        <taxon>Pterygota</taxon>
        <taxon>Neoptera</taxon>
        <taxon>Endopterygota</taxon>
        <taxon>Hymenoptera</taxon>
        <taxon>Apocrita</taxon>
        <taxon>Aculeata</taxon>
        <taxon>Vespoidea</taxon>
        <taxon>Vespidae</taxon>
        <taxon>Eumeninae</taxon>
        <taxon>Odynerus</taxon>
    </lineage>
</organism>
<dbReference type="SMART" id="SM01143">
    <property type="entry name" value="DSX_dimer"/>
    <property type="match status" value="1"/>
</dbReference>
<name>A0AAD9RYN9_9HYME</name>
<feature type="compositionally biased region" description="Low complexity" evidence="6">
    <location>
        <begin position="163"/>
        <end position="175"/>
    </location>
</feature>
<evidence type="ECO:0000313" key="9">
    <source>
        <dbReference type="Proteomes" id="UP001258017"/>
    </source>
</evidence>
<dbReference type="PANTHER" id="PTHR12322">
    <property type="entry name" value="DOUBLESEX AND MAB-3 RELATED TRANSCRIPTION FACTOR DMRT"/>
    <property type="match status" value="1"/>
</dbReference>
<keyword evidence="1 5" id="KW-0479">Metal-binding</keyword>
<feature type="compositionally biased region" description="Low complexity" evidence="6">
    <location>
        <begin position="269"/>
        <end position="289"/>
    </location>
</feature>
<dbReference type="GO" id="GO:0005634">
    <property type="term" value="C:nucleus"/>
    <property type="evidence" value="ECO:0007669"/>
    <property type="project" value="UniProtKB-SubCell"/>
</dbReference>